<dbReference type="Proteomes" id="UP000609346">
    <property type="component" value="Unassembled WGS sequence"/>
</dbReference>
<protein>
    <submittedName>
        <fullName evidence="1">Uncharacterized protein</fullName>
    </submittedName>
</protein>
<gene>
    <name evidence="1" type="ORF">H8B09_19500</name>
</gene>
<name>A0ABR8N129_9BACL</name>
<dbReference type="EMBL" id="JACXZA010000005">
    <property type="protein sequence ID" value="MBD3920961.1"/>
    <property type="molecule type" value="Genomic_DNA"/>
</dbReference>
<dbReference type="RefSeq" id="WP_191205270.1">
    <property type="nucleotide sequence ID" value="NZ_JACXZA010000005.1"/>
</dbReference>
<proteinExistence type="predicted"/>
<evidence type="ECO:0000313" key="1">
    <source>
        <dbReference type="EMBL" id="MBD3920961.1"/>
    </source>
</evidence>
<organism evidence="1 2">
    <name type="scientific">Paenibacillus terricola</name>
    <dbReference type="NCBI Taxonomy" id="2763503"/>
    <lineage>
        <taxon>Bacteria</taxon>
        <taxon>Bacillati</taxon>
        <taxon>Bacillota</taxon>
        <taxon>Bacilli</taxon>
        <taxon>Bacillales</taxon>
        <taxon>Paenibacillaceae</taxon>
        <taxon>Paenibacillus</taxon>
    </lineage>
</organism>
<reference evidence="1 2" key="1">
    <citation type="submission" date="2020-09" db="EMBL/GenBank/DDBJ databases">
        <title>Paenibacillus sp. strain PR3 16S rRNA gene Genome sequencing and assembly.</title>
        <authorList>
            <person name="Kim J."/>
        </authorList>
    </citation>
    <scope>NUCLEOTIDE SEQUENCE [LARGE SCALE GENOMIC DNA]</scope>
    <source>
        <strain evidence="1 2">PR3</strain>
    </source>
</reference>
<keyword evidence="2" id="KW-1185">Reference proteome</keyword>
<sequence length="456" mass="52853">MKRQQDVIKVLNELSKEELIRIIVKLAEQDDLFKNSLLVKYVQGKDGAQQLALLKKLMDAIVDKYTGEEGFIPYRDTHLFAQDMLNLLDEADSEMDSGSALEVVLMVLREGVASFQYADDSNGDIGMLVEECLERIRAIVSGLQDEDLSSQANIFERLLNVCNSDIFEGWDNFETDMLQICTEFACEQSFRQQLKEAIEQKIAVAAQMKYGDYTVEALLQLLFQLLKDYGSLEEVNKFMEEHLQYSSFRELAIEQALRGKDYRRVIQLAEEGEQQDQRLAGLMSKWQNYRYAAYKKLSLRNEQMQLAQELLLNGDYTYYQELESLAEGDKEDFYRAILIELKKSGNWRTRDVYLKLISDKDDRDEMLAYVRSNPSAIENYAARLSADYNEEVERIYSNYIYKAAGSSTNRKEYKQVCAMIKRYRKVFDSSGQSQIVGKLRNEHSKRPAFLDELSKV</sequence>
<comment type="caution">
    <text evidence="1">The sequence shown here is derived from an EMBL/GenBank/DDBJ whole genome shotgun (WGS) entry which is preliminary data.</text>
</comment>
<accession>A0ABR8N129</accession>
<evidence type="ECO:0000313" key="2">
    <source>
        <dbReference type="Proteomes" id="UP000609346"/>
    </source>
</evidence>